<dbReference type="Proteomes" id="UP001163603">
    <property type="component" value="Chromosome 12"/>
</dbReference>
<accession>A0ACC0XEP3</accession>
<evidence type="ECO:0000313" key="1">
    <source>
        <dbReference type="EMBL" id="KAJ0016863.1"/>
    </source>
</evidence>
<organism evidence="1 2">
    <name type="scientific">Pistacia integerrima</name>
    <dbReference type="NCBI Taxonomy" id="434235"/>
    <lineage>
        <taxon>Eukaryota</taxon>
        <taxon>Viridiplantae</taxon>
        <taxon>Streptophyta</taxon>
        <taxon>Embryophyta</taxon>
        <taxon>Tracheophyta</taxon>
        <taxon>Spermatophyta</taxon>
        <taxon>Magnoliopsida</taxon>
        <taxon>eudicotyledons</taxon>
        <taxon>Gunneridae</taxon>
        <taxon>Pentapetalae</taxon>
        <taxon>rosids</taxon>
        <taxon>malvids</taxon>
        <taxon>Sapindales</taxon>
        <taxon>Anacardiaceae</taxon>
        <taxon>Pistacia</taxon>
    </lineage>
</organism>
<proteinExistence type="predicted"/>
<comment type="caution">
    <text evidence="1">The sequence shown here is derived from an EMBL/GenBank/DDBJ whole genome shotgun (WGS) entry which is preliminary data.</text>
</comment>
<gene>
    <name evidence="1" type="ORF">Pint_09505</name>
</gene>
<sequence length="844" mass="96980">MATDAMLSVLSNAVFSELQGQAQNAIDFKDQFEVMRTKLELMRGFLSPENLRSNESILKTALQNMRKLIYEADDILTDCQIRHEYRNDGSSACSWKFSPRELYFLIGTGNKLKGINLRIESIERSLEKYPRRSMGQTNGGSEAYRSKSPVAQNYDPSETIGLQNVIKKIKNWLFTDQGPRQVGIVGMGGLGKTTIAREIFNDRDVIEYFDEVIWVPVSNNFSKEEIMRVMLKQLGEEGSGFDEAGLLGEIHKKLGTKKSLIVMDDVWRMEPDFWCSLCHERSTYIITSRNEEVVKLMRVVNSRIHRPRLLDEEKSWSLFCKFAFHRTSGKCPNNHLEKEGREILRKCKGLPLAIKTIGALLAPKLDSHTEWSKIHQEFHKLVEEKDNPIMPSLQLSYDELPTHLKQCLLCFSVYPEDIEIQAEQLVHWWAGEGLIQGNDTWTATELGYQYLSELASRCLIEVEKPRDYDGRVYSCKMHDLIRDMTIKISKDEGFCNFDEKGKQKPTDSDRWLGFMSDMDPNLLKETSNLRALLMMSNNRISFARDVKLPKSLRVLDLSDNKLDANQVEDLWNWICSLKRLACVNLSGATLKEVPRFIRKLRNLQILIMRNCSNLSELHPSITNLKKLIVLDVGSSKLKYIPSGLGKLIHLQELSGFRVFGKANKLSCRFLELQNLKQLRVLRMNINAETEISEDEQNVLSELENLTVLAIDAENCTEESVSKMLDLISPPPKLEELYLKRYSHEILPKWINPDQLSSLQYLCLEDGNVVRLLKNPTNESEDRSGSTWALTGLHLSVMKSLDLDWQNVERDMPLLRYAFVSQCYNLKNLPSSSQQSFPVRLKIIE</sequence>
<name>A0ACC0XEP3_9ROSI</name>
<evidence type="ECO:0000313" key="2">
    <source>
        <dbReference type="Proteomes" id="UP001163603"/>
    </source>
</evidence>
<keyword evidence="2" id="KW-1185">Reference proteome</keyword>
<reference evidence="2" key="1">
    <citation type="journal article" date="2023" name="G3 (Bethesda)">
        <title>Genome assembly and association tests identify interacting loci associated with vigor, precocity, and sex in interspecific pistachio rootstocks.</title>
        <authorList>
            <person name="Palmer W."/>
            <person name="Jacygrad E."/>
            <person name="Sagayaradj S."/>
            <person name="Cavanaugh K."/>
            <person name="Han R."/>
            <person name="Bertier L."/>
            <person name="Beede B."/>
            <person name="Kafkas S."/>
            <person name="Golino D."/>
            <person name="Preece J."/>
            <person name="Michelmore R."/>
        </authorList>
    </citation>
    <scope>NUCLEOTIDE SEQUENCE [LARGE SCALE GENOMIC DNA]</scope>
</reference>
<protein>
    <submittedName>
        <fullName evidence="1">Uncharacterized protein</fullName>
    </submittedName>
</protein>
<dbReference type="EMBL" id="CM047747">
    <property type="protein sequence ID" value="KAJ0016863.1"/>
    <property type="molecule type" value="Genomic_DNA"/>
</dbReference>